<dbReference type="SUPFAM" id="SSF56349">
    <property type="entry name" value="DNA breaking-rejoining enzymes"/>
    <property type="match status" value="1"/>
</dbReference>
<evidence type="ECO:0008006" key="3">
    <source>
        <dbReference type="Google" id="ProtNLM"/>
    </source>
</evidence>
<dbReference type="InterPro" id="IPR011010">
    <property type="entry name" value="DNA_brk_join_enz"/>
</dbReference>
<keyword evidence="2" id="KW-1185">Reference proteome</keyword>
<sequence>MFEAIEEHTTHIRTCRDSDDLKVRASVRGQRIVSLTTKHHIRATLRSALTAAIARPDLPVQVNAASHLHLPSAPRAKPAVWTPDRVAHYKATGQVPSSVMVWTPEQTAHFLDRAGWDRLYALFHLIAMKGLRRGEAVGLE</sequence>
<evidence type="ECO:0000313" key="2">
    <source>
        <dbReference type="Proteomes" id="UP001501585"/>
    </source>
</evidence>
<dbReference type="EMBL" id="BAAAPC010000042">
    <property type="protein sequence ID" value="GAA2017863.1"/>
    <property type="molecule type" value="Genomic_DNA"/>
</dbReference>
<reference evidence="2" key="1">
    <citation type="journal article" date="2019" name="Int. J. Syst. Evol. Microbiol.">
        <title>The Global Catalogue of Microorganisms (GCM) 10K type strain sequencing project: providing services to taxonomists for standard genome sequencing and annotation.</title>
        <authorList>
            <consortium name="The Broad Institute Genomics Platform"/>
            <consortium name="The Broad Institute Genome Sequencing Center for Infectious Disease"/>
            <person name="Wu L."/>
            <person name="Ma J."/>
        </authorList>
    </citation>
    <scope>NUCLEOTIDE SEQUENCE [LARGE SCALE GENOMIC DNA]</scope>
    <source>
        <strain evidence="2">JCM 15313</strain>
    </source>
</reference>
<dbReference type="RefSeq" id="WP_344165811.1">
    <property type="nucleotide sequence ID" value="NZ_BAAAPC010000042.1"/>
</dbReference>
<name>A0ABP5F6A2_9ACTN</name>
<dbReference type="Proteomes" id="UP001501585">
    <property type="component" value="Unassembled WGS sequence"/>
</dbReference>
<evidence type="ECO:0000313" key="1">
    <source>
        <dbReference type="EMBL" id="GAA2017863.1"/>
    </source>
</evidence>
<proteinExistence type="predicted"/>
<protein>
    <recommendedName>
        <fullName evidence="3">Integrase</fullName>
    </recommendedName>
</protein>
<comment type="caution">
    <text evidence="1">The sequence shown here is derived from an EMBL/GenBank/DDBJ whole genome shotgun (WGS) entry which is preliminary data.</text>
</comment>
<gene>
    <name evidence="1" type="ORF">GCM10009799_52180</name>
</gene>
<organism evidence="1 2">
    <name type="scientific">Nocardiopsis rhodophaea</name>
    <dbReference type="NCBI Taxonomy" id="280238"/>
    <lineage>
        <taxon>Bacteria</taxon>
        <taxon>Bacillati</taxon>
        <taxon>Actinomycetota</taxon>
        <taxon>Actinomycetes</taxon>
        <taxon>Streptosporangiales</taxon>
        <taxon>Nocardiopsidaceae</taxon>
        <taxon>Nocardiopsis</taxon>
    </lineage>
</organism>
<accession>A0ABP5F6A2</accession>